<proteinExistence type="predicted"/>
<keyword evidence="3" id="KW-1185">Reference proteome</keyword>
<accession>A0A6N7KQJ3</accession>
<feature type="region of interest" description="Disordered" evidence="1">
    <location>
        <begin position="74"/>
        <end position="171"/>
    </location>
</feature>
<evidence type="ECO:0000313" key="2">
    <source>
        <dbReference type="EMBL" id="MQS13015.1"/>
    </source>
</evidence>
<dbReference type="Proteomes" id="UP000450000">
    <property type="component" value="Unassembled WGS sequence"/>
</dbReference>
<sequence length="289" mass="29973">MNEEVAGLLRNAAEQHQPDRARIQARMERGMTPAATRHDGPRVRRSWPKAALASVATAGILAVSVAVAAVVRTSPPRPDTATAPTSTATATVSPTPFVPPTGSPAPNVPTGDPTPNVPTGSSAPNVSSGRPAPNVPTGNPTPNVPTGNPSRSPSGSPQSQQGALSSDGSVDPHSTIYWAQSNLTLKTTQPLATLTVELRIAQTGGVQNTGYWQTLPANWFAVTVQDQGGALIYRWTLKPGCTVPPGQHVFAAQYNHATGPRDPRDDTYRADASDSDGALAVGGHLSSPR</sequence>
<feature type="compositionally biased region" description="Polar residues" evidence="1">
    <location>
        <begin position="117"/>
        <end position="128"/>
    </location>
</feature>
<gene>
    <name evidence="2" type="ORF">F7Q99_12130</name>
</gene>
<feature type="compositionally biased region" description="Low complexity" evidence="1">
    <location>
        <begin position="135"/>
        <end position="166"/>
    </location>
</feature>
<dbReference type="AlphaFoldDB" id="A0A6N7KQJ3"/>
<name>A0A6N7KQJ3_9ACTN</name>
<feature type="compositionally biased region" description="Pro residues" evidence="1">
    <location>
        <begin position="96"/>
        <end position="107"/>
    </location>
</feature>
<feature type="compositionally biased region" description="Basic and acidic residues" evidence="1">
    <location>
        <begin position="259"/>
        <end position="272"/>
    </location>
</feature>
<reference evidence="2 3" key="1">
    <citation type="submission" date="2019-09" db="EMBL/GenBank/DDBJ databases">
        <title>Genome Sequences of Streptomyces kaniharaensis ATCC 21070.</title>
        <authorList>
            <person name="Zhu W."/>
            <person name="De Crecy-Lagard V."/>
            <person name="Richards N.G."/>
        </authorList>
    </citation>
    <scope>NUCLEOTIDE SEQUENCE [LARGE SCALE GENOMIC DNA]</scope>
    <source>
        <strain evidence="2 3">SF-557</strain>
    </source>
</reference>
<feature type="compositionally biased region" description="Low complexity" evidence="1">
    <location>
        <begin position="74"/>
        <end position="95"/>
    </location>
</feature>
<dbReference type="EMBL" id="WBOF01000001">
    <property type="protein sequence ID" value="MQS13015.1"/>
    <property type="molecule type" value="Genomic_DNA"/>
</dbReference>
<organism evidence="2 3">
    <name type="scientific">Streptomyces kaniharaensis</name>
    <dbReference type="NCBI Taxonomy" id="212423"/>
    <lineage>
        <taxon>Bacteria</taxon>
        <taxon>Bacillati</taxon>
        <taxon>Actinomycetota</taxon>
        <taxon>Actinomycetes</taxon>
        <taxon>Kitasatosporales</taxon>
        <taxon>Streptomycetaceae</taxon>
        <taxon>Streptomyces</taxon>
    </lineage>
</organism>
<feature type="region of interest" description="Disordered" evidence="1">
    <location>
        <begin position="256"/>
        <end position="289"/>
    </location>
</feature>
<protein>
    <submittedName>
        <fullName evidence="2">Uncharacterized protein</fullName>
    </submittedName>
</protein>
<evidence type="ECO:0000256" key="1">
    <source>
        <dbReference type="SAM" id="MobiDB-lite"/>
    </source>
</evidence>
<dbReference type="OrthoDB" id="4147502at2"/>
<evidence type="ECO:0000313" key="3">
    <source>
        <dbReference type="Proteomes" id="UP000450000"/>
    </source>
</evidence>
<comment type="caution">
    <text evidence="2">The sequence shown here is derived from an EMBL/GenBank/DDBJ whole genome shotgun (WGS) entry which is preliminary data.</text>
</comment>